<dbReference type="GO" id="GO:0005737">
    <property type="term" value="C:cytoplasm"/>
    <property type="evidence" value="ECO:0007669"/>
    <property type="project" value="TreeGrafter"/>
</dbReference>
<evidence type="ECO:0000313" key="11">
    <source>
        <dbReference type="Proteomes" id="UP001152797"/>
    </source>
</evidence>
<evidence type="ECO:0000313" key="10">
    <source>
        <dbReference type="EMBL" id="CAL4766872.1"/>
    </source>
</evidence>
<dbReference type="EMBL" id="CAMXCT030000496">
    <property type="protein sequence ID" value="CAL4766872.1"/>
    <property type="molecule type" value="Genomic_DNA"/>
</dbReference>
<proteinExistence type="predicted"/>
<dbReference type="PROSITE" id="PS01136">
    <property type="entry name" value="UPF0034"/>
    <property type="match status" value="1"/>
</dbReference>
<comment type="caution">
    <text evidence="8">The sequence shown here is derived from an EMBL/GenBank/DDBJ whole genome shotgun (WGS) entry which is preliminary data.</text>
</comment>
<keyword evidence="3" id="KW-0288">FMN</keyword>
<dbReference type="Pfam" id="PF01207">
    <property type="entry name" value="Dus"/>
    <property type="match status" value="1"/>
</dbReference>
<dbReference type="PANTHER" id="PTHR45936:SF1">
    <property type="entry name" value="TRNA-DIHYDROURIDINE(20) SYNTHASE [NAD(P)+]-LIKE"/>
    <property type="match status" value="1"/>
</dbReference>
<dbReference type="InterPro" id="IPR013785">
    <property type="entry name" value="Aldolase_TIM"/>
</dbReference>
<dbReference type="CDD" id="cd02801">
    <property type="entry name" value="DUS_like_FMN"/>
    <property type="match status" value="1"/>
</dbReference>
<dbReference type="AlphaFoldDB" id="A0A9P1BU88"/>
<evidence type="ECO:0000256" key="2">
    <source>
        <dbReference type="ARBA" id="ARBA00022630"/>
    </source>
</evidence>
<evidence type="ECO:0000259" key="7">
    <source>
        <dbReference type="Pfam" id="PF01207"/>
    </source>
</evidence>
<keyword evidence="4" id="KW-0819">tRNA processing</keyword>
<dbReference type="InterPro" id="IPR052582">
    <property type="entry name" value="tRNA-DUS-like"/>
</dbReference>
<dbReference type="Gene3D" id="3.20.20.70">
    <property type="entry name" value="Aldolase class I"/>
    <property type="match status" value="1"/>
</dbReference>
<evidence type="ECO:0000313" key="8">
    <source>
        <dbReference type="EMBL" id="CAI3979560.1"/>
    </source>
</evidence>
<dbReference type="PANTHER" id="PTHR45936">
    <property type="entry name" value="TRNA-DIHYDROURIDINE(20) SYNTHASE [NAD(P)+]-LIKE"/>
    <property type="match status" value="1"/>
</dbReference>
<dbReference type="GO" id="GO:0050660">
    <property type="term" value="F:flavin adenine dinucleotide binding"/>
    <property type="evidence" value="ECO:0007669"/>
    <property type="project" value="InterPro"/>
</dbReference>
<protein>
    <submittedName>
        <fullName evidence="10">DUS-like FMN-binding domain-containing protein</fullName>
    </submittedName>
</protein>
<dbReference type="Proteomes" id="UP001152797">
    <property type="component" value="Unassembled WGS sequence"/>
</dbReference>
<evidence type="ECO:0000256" key="1">
    <source>
        <dbReference type="ARBA" id="ARBA00001917"/>
    </source>
</evidence>
<dbReference type="InterPro" id="IPR018517">
    <property type="entry name" value="tRNA_hU_synthase_CS"/>
</dbReference>
<dbReference type="EMBL" id="CAMXCT010000496">
    <property type="protein sequence ID" value="CAI3979560.1"/>
    <property type="molecule type" value="Genomic_DNA"/>
</dbReference>
<dbReference type="SUPFAM" id="SSF51395">
    <property type="entry name" value="FMN-linked oxidoreductases"/>
    <property type="match status" value="1"/>
</dbReference>
<feature type="region of interest" description="Disordered" evidence="6">
    <location>
        <begin position="347"/>
        <end position="382"/>
    </location>
</feature>
<dbReference type="InterPro" id="IPR035587">
    <property type="entry name" value="DUS-like_FMN-bd"/>
</dbReference>
<evidence type="ECO:0000256" key="5">
    <source>
        <dbReference type="ARBA" id="ARBA00023002"/>
    </source>
</evidence>
<keyword evidence="11" id="KW-1185">Reference proteome</keyword>
<reference evidence="9" key="2">
    <citation type="submission" date="2024-04" db="EMBL/GenBank/DDBJ databases">
        <authorList>
            <person name="Chen Y."/>
            <person name="Shah S."/>
            <person name="Dougan E. K."/>
            <person name="Thang M."/>
            <person name="Chan C."/>
        </authorList>
    </citation>
    <scope>NUCLEOTIDE SEQUENCE [LARGE SCALE GENOMIC DNA]</scope>
</reference>
<reference evidence="8" key="1">
    <citation type="submission" date="2022-10" db="EMBL/GenBank/DDBJ databases">
        <authorList>
            <person name="Chen Y."/>
            <person name="Dougan E. K."/>
            <person name="Chan C."/>
            <person name="Rhodes N."/>
            <person name="Thang M."/>
        </authorList>
    </citation>
    <scope>NUCLEOTIDE SEQUENCE</scope>
</reference>
<keyword evidence="5" id="KW-0560">Oxidoreductase</keyword>
<evidence type="ECO:0000256" key="4">
    <source>
        <dbReference type="ARBA" id="ARBA00022694"/>
    </source>
</evidence>
<feature type="compositionally biased region" description="Basic and acidic residues" evidence="6">
    <location>
        <begin position="368"/>
        <end position="382"/>
    </location>
</feature>
<feature type="domain" description="DUS-like FMN-binding" evidence="7">
    <location>
        <begin position="12"/>
        <end position="261"/>
    </location>
</feature>
<dbReference type="GO" id="GO:0017150">
    <property type="term" value="F:tRNA dihydrouridine synthase activity"/>
    <property type="evidence" value="ECO:0007669"/>
    <property type="project" value="InterPro"/>
</dbReference>
<gene>
    <name evidence="8" type="ORF">C1SCF055_LOCUS7501</name>
</gene>
<dbReference type="EMBL" id="CAMXCT020000496">
    <property type="protein sequence ID" value="CAL1132935.1"/>
    <property type="molecule type" value="Genomic_DNA"/>
</dbReference>
<sequence>MASEKFRDVEVLAPMVRGSTLPLRLECLRYGASLVWGEEIIDRKLIGALRVENSAFGCIDYVSPREKVSVFSTCAEETKKVIFQLGTASAHLAVEAAQLVCNDVSGIDVNMGCPKSFSVKGGMGAALLDKPEVVAEILTSLRRALPSEKSVTCKIRMLPSTEKTRDFMRVCEKSGAEAITVHMRLREERPAEPAHWDEMERLWDAVQVPVLANGDFFSRHQIDEFWKHCKEKGCRPSGVMIARGALWNPSIFSREPPAFDEMVRSYVRSAVATNSTYQNTKWVLSQMLAGGTGVTVPTSFNGINMKTFNRELSATKSMAHICTAFGEPFEPTYPNRAHTTVFYKDFPFPEEDPQKRSRLPPVDAEIESPQKCRRMDPGGESA</sequence>
<evidence type="ECO:0000313" key="9">
    <source>
        <dbReference type="EMBL" id="CAL1132935.1"/>
    </source>
</evidence>
<evidence type="ECO:0000256" key="6">
    <source>
        <dbReference type="SAM" id="MobiDB-lite"/>
    </source>
</evidence>
<name>A0A9P1BU88_9DINO</name>
<comment type="cofactor">
    <cofactor evidence="1">
        <name>FMN</name>
        <dbReference type="ChEBI" id="CHEBI:58210"/>
    </cofactor>
</comment>
<dbReference type="OrthoDB" id="272303at2759"/>
<organism evidence="8">
    <name type="scientific">Cladocopium goreaui</name>
    <dbReference type="NCBI Taxonomy" id="2562237"/>
    <lineage>
        <taxon>Eukaryota</taxon>
        <taxon>Sar</taxon>
        <taxon>Alveolata</taxon>
        <taxon>Dinophyceae</taxon>
        <taxon>Suessiales</taxon>
        <taxon>Symbiodiniaceae</taxon>
        <taxon>Cladocopium</taxon>
    </lineage>
</organism>
<evidence type="ECO:0000256" key="3">
    <source>
        <dbReference type="ARBA" id="ARBA00022643"/>
    </source>
</evidence>
<keyword evidence="2" id="KW-0285">Flavoprotein</keyword>
<accession>A0A9P1BU88</accession>